<comment type="subcellular location">
    <subcellularLocation>
        <location evidence="1">Cell outer membrane</location>
        <topology evidence="1">Multi-pass membrane protein</topology>
    </subcellularLocation>
</comment>
<dbReference type="Gene3D" id="2.40.160.60">
    <property type="entry name" value="Outer membrane protein transport protein (OMPP1/FadL/TodX)"/>
    <property type="match status" value="1"/>
</dbReference>
<evidence type="ECO:0000256" key="7">
    <source>
        <dbReference type="ARBA" id="ARBA00023237"/>
    </source>
</evidence>
<sequence>MFREFRFDFTTPGARANAMGRAFVGLSDEATAAYNNPAGLAVLNAPEFSVEFRQNDNTFQSLAERGYFTLSSFNTDADQLGVDSSRLKDLTFASFSISRGNVNLNAFYTNQLNYQRSRSIETSLWEFESPDNYYTFNYDNRFDVEKIRLDTFGFSLSRRWGHMSWGVSLAISKLDLDYIYRTSLSSDDILLDDQVRSSADHTTAKLAYVLGWQYQVHPKVKLALSAKRLPKFTYPEVFRNNQILQEQGEDAEVEASVQFKIPDSYQIGMAFQPNDFWTVVAEVNWIQYQQLSGDNLTILSTIDIGRPDFFQFSQSDFENANDPSLHLGLEYLWPRGRDIYAFRCGAFHEADHKTRFVGRPNDDEENLRELFDIQDFIYNTGDNEESMGFTLGIGYVRNNRIQVDVAYVESDDFKSWVTSMLYRF</sequence>
<evidence type="ECO:0000256" key="6">
    <source>
        <dbReference type="ARBA" id="ARBA00023136"/>
    </source>
</evidence>
<keyword evidence="7" id="KW-0998">Cell outer membrane</keyword>
<organism evidence="8 9">
    <name type="scientific">Sulfidibacter corallicola</name>
    <dbReference type="NCBI Taxonomy" id="2818388"/>
    <lineage>
        <taxon>Bacteria</taxon>
        <taxon>Pseudomonadati</taxon>
        <taxon>Acidobacteriota</taxon>
        <taxon>Holophagae</taxon>
        <taxon>Acanthopleuribacterales</taxon>
        <taxon>Acanthopleuribacteraceae</taxon>
        <taxon>Sulfidibacter</taxon>
    </lineage>
</organism>
<keyword evidence="4" id="KW-0812">Transmembrane</keyword>
<evidence type="ECO:0000256" key="3">
    <source>
        <dbReference type="ARBA" id="ARBA00022452"/>
    </source>
</evidence>
<name>A0A8A4TFD0_SULCO</name>
<reference evidence="8" key="1">
    <citation type="submission" date="2021-03" db="EMBL/GenBank/DDBJ databases">
        <title>Acanthopleuribacteraceae sp. M133.</title>
        <authorList>
            <person name="Wang G."/>
        </authorList>
    </citation>
    <scope>NUCLEOTIDE SEQUENCE</scope>
    <source>
        <strain evidence="8">M133</strain>
    </source>
</reference>
<dbReference type="PANTHER" id="PTHR35093:SF8">
    <property type="entry name" value="OUTER MEMBRANE PROTEIN NMB0088-RELATED"/>
    <property type="match status" value="1"/>
</dbReference>
<evidence type="ECO:0000256" key="5">
    <source>
        <dbReference type="ARBA" id="ARBA00022729"/>
    </source>
</evidence>
<evidence type="ECO:0000313" key="9">
    <source>
        <dbReference type="Proteomes" id="UP000663929"/>
    </source>
</evidence>
<proteinExistence type="inferred from homology"/>
<evidence type="ECO:0000256" key="4">
    <source>
        <dbReference type="ARBA" id="ARBA00022692"/>
    </source>
</evidence>
<keyword evidence="6" id="KW-0472">Membrane</keyword>
<dbReference type="RefSeq" id="WP_237377579.1">
    <property type="nucleotide sequence ID" value="NZ_CP071793.1"/>
</dbReference>
<keyword evidence="3" id="KW-1134">Transmembrane beta strand</keyword>
<gene>
    <name evidence="8" type="ORF">J3U87_20190</name>
</gene>
<evidence type="ECO:0008006" key="10">
    <source>
        <dbReference type="Google" id="ProtNLM"/>
    </source>
</evidence>
<keyword evidence="5" id="KW-0732">Signal</keyword>
<comment type="similarity">
    <text evidence="2">Belongs to the OmpP1/FadL family.</text>
</comment>
<evidence type="ECO:0000256" key="2">
    <source>
        <dbReference type="ARBA" id="ARBA00008163"/>
    </source>
</evidence>
<dbReference type="GO" id="GO:0015483">
    <property type="term" value="F:long-chain fatty acid transporting porin activity"/>
    <property type="evidence" value="ECO:0007669"/>
    <property type="project" value="TreeGrafter"/>
</dbReference>
<evidence type="ECO:0000313" key="8">
    <source>
        <dbReference type="EMBL" id="QTD47912.1"/>
    </source>
</evidence>
<dbReference type="EMBL" id="CP071793">
    <property type="protein sequence ID" value="QTD47912.1"/>
    <property type="molecule type" value="Genomic_DNA"/>
</dbReference>
<dbReference type="Proteomes" id="UP000663929">
    <property type="component" value="Chromosome"/>
</dbReference>
<dbReference type="SUPFAM" id="SSF56935">
    <property type="entry name" value="Porins"/>
    <property type="match status" value="1"/>
</dbReference>
<evidence type="ECO:0000256" key="1">
    <source>
        <dbReference type="ARBA" id="ARBA00004571"/>
    </source>
</evidence>
<accession>A0A8A4TFD0</accession>
<dbReference type="GO" id="GO:0009279">
    <property type="term" value="C:cell outer membrane"/>
    <property type="evidence" value="ECO:0007669"/>
    <property type="project" value="UniProtKB-SubCell"/>
</dbReference>
<protein>
    <recommendedName>
        <fullName evidence="10">Long-chain fatty acid transport protein</fullName>
    </recommendedName>
</protein>
<dbReference type="KEGG" id="scor:J3U87_20190"/>
<dbReference type="InterPro" id="IPR005017">
    <property type="entry name" value="OMPP1/FadL/TodX"/>
</dbReference>
<keyword evidence="9" id="KW-1185">Reference proteome</keyword>
<dbReference type="PANTHER" id="PTHR35093">
    <property type="entry name" value="OUTER MEMBRANE PROTEIN NMB0088-RELATED"/>
    <property type="match status" value="1"/>
</dbReference>
<dbReference type="AlphaFoldDB" id="A0A8A4TFD0"/>